<dbReference type="InterPro" id="IPR049039">
    <property type="entry name" value="RMD1-3_a_helical_rpt"/>
</dbReference>
<evidence type="ECO:0000256" key="6">
    <source>
        <dbReference type="ARBA" id="ARBA00023212"/>
    </source>
</evidence>
<dbReference type="SMR" id="A0A1I7S8Z4"/>
<dbReference type="EMBL" id="CAJFDI010000001">
    <property type="protein sequence ID" value="CAD5210262.1"/>
    <property type="molecule type" value="Genomic_DNA"/>
</dbReference>
<dbReference type="Pfam" id="PF21033">
    <property type="entry name" value="RMD1-3"/>
    <property type="match status" value="1"/>
</dbReference>
<dbReference type="Proteomes" id="UP000095284">
    <property type="component" value="Unplaced"/>
</dbReference>
<keyword evidence="3" id="KW-0963">Cytoplasm</keyword>
<evidence type="ECO:0000256" key="2">
    <source>
        <dbReference type="ARBA" id="ARBA00011375"/>
    </source>
</evidence>
<dbReference type="WBParaSite" id="BXY_0948900.1">
    <property type="protein sequence ID" value="BXY_0948900.1"/>
    <property type="gene ID" value="BXY_0948900"/>
</dbReference>
<keyword evidence="12" id="KW-1185">Reference proteome</keyword>
<protein>
    <recommendedName>
        <fullName evidence="7">Regulator of microtubule dynamics protein 1</fullName>
    </recommendedName>
    <alternativeName>
        <fullName evidence="8">Protein FAM82B</fullName>
    </alternativeName>
</protein>
<evidence type="ECO:0000313" key="13">
    <source>
        <dbReference type="WBParaSite" id="BXY_0948900.1"/>
    </source>
</evidence>
<dbReference type="GO" id="GO:0005739">
    <property type="term" value="C:mitochondrion"/>
    <property type="evidence" value="ECO:0007669"/>
    <property type="project" value="TreeGrafter"/>
</dbReference>
<dbReference type="PANTHER" id="PTHR16056:SF16">
    <property type="entry name" value="REGULATOR OF MICROTUBULE DYNAMICS PROTEIN 1"/>
    <property type="match status" value="1"/>
</dbReference>
<evidence type="ECO:0000313" key="10">
    <source>
        <dbReference type="EMBL" id="CAG9086051.1"/>
    </source>
</evidence>
<evidence type="ECO:0000313" key="9">
    <source>
        <dbReference type="EMBL" id="CAD5210262.1"/>
    </source>
</evidence>
<sequence>MIDNAYGILRKYRKSDDPELLWRLARVICEQGKACANKEEKLRLFQEALEYASKALASSDAGGCFGANKWYAIILNYVAELEGTKAQIKSSLDVKRHLERALELNPMDATTWMILGIWHYSFANLGYASRLAAKAIYGSPPSSTYEEALRHFERAELIQPGFSSSNNFHLGLCYEHLGRKDDAIREYRKTFLAPCVSVDDNEYHKKAFDRLKKLGVDPNKLSA</sequence>
<name>A0A1I7S8Z4_BURXY</name>
<dbReference type="EMBL" id="CAJFCV020000001">
    <property type="protein sequence ID" value="CAG9086051.1"/>
    <property type="molecule type" value="Genomic_DNA"/>
</dbReference>
<evidence type="ECO:0000256" key="5">
    <source>
        <dbReference type="ARBA" id="ARBA00022803"/>
    </source>
</evidence>
<dbReference type="AlphaFoldDB" id="A0A1I7S8Z4"/>
<dbReference type="SUPFAM" id="SSF48452">
    <property type="entry name" value="TPR-like"/>
    <property type="match status" value="1"/>
</dbReference>
<dbReference type="GO" id="GO:0005876">
    <property type="term" value="C:spindle microtubule"/>
    <property type="evidence" value="ECO:0007669"/>
    <property type="project" value="TreeGrafter"/>
</dbReference>
<evidence type="ECO:0000256" key="3">
    <source>
        <dbReference type="ARBA" id="ARBA00022490"/>
    </source>
</evidence>
<dbReference type="eggNOG" id="ENOG502QSJV">
    <property type="taxonomic scope" value="Eukaryota"/>
</dbReference>
<dbReference type="GO" id="GO:0008017">
    <property type="term" value="F:microtubule binding"/>
    <property type="evidence" value="ECO:0007669"/>
    <property type="project" value="TreeGrafter"/>
</dbReference>
<comment type="subcellular location">
    <subcellularLocation>
        <location evidence="1">Cytoplasm</location>
        <location evidence="1">Cytoskeleton</location>
    </subcellularLocation>
</comment>
<gene>
    <name evidence="9" type="ORF">BXYJ_LOCUS1847</name>
</gene>
<dbReference type="Proteomes" id="UP000582659">
    <property type="component" value="Unassembled WGS sequence"/>
</dbReference>
<reference evidence="10" key="2">
    <citation type="submission" date="2020-08" db="EMBL/GenBank/DDBJ databases">
        <authorList>
            <person name="Kikuchi T."/>
        </authorList>
    </citation>
    <scope>NUCLEOTIDE SEQUENCE</scope>
    <source>
        <strain evidence="9">Ka4C1</strain>
    </source>
</reference>
<evidence type="ECO:0000313" key="12">
    <source>
        <dbReference type="Proteomes" id="UP000659654"/>
    </source>
</evidence>
<comment type="subunit">
    <text evidence="2">Interacts with microtubules.</text>
</comment>
<dbReference type="PANTHER" id="PTHR16056">
    <property type="entry name" value="REGULATOR OF MICROTUBULE DYNAMICS PROTEIN"/>
    <property type="match status" value="1"/>
</dbReference>
<proteinExistence type="predicted"/>
<dbReference type="GO" id="GO:0097431">
    <property type="term" value="C:mitotic spindle pole"/>
    <property type="evidence" value="ECO:0007669"/>
    <property type="project" value="TreeGrafter"/>
</dbReference>
<keyword evidence="4" id="KW-0677">Repeat</keyword>
<evidence type="ECO:0000256" key="4">
    <source>
        <dbReference type="ARBA" id="ARBA00022737"/>
    </source>
</evidence>
<keyword evidence="5" id="KW-0802">TPR repeat</keyword>
<evidence type="ECO:0000256" key="8">
    <source>
        <dbReference type="ARBA" id="ARBA00041958"/>
    </source>
</evidence>
<evidence type="ECO:0000256" key="1">
    <source>
        <dbReference type="ARBA" id="ARBA00004245"/>
    </source>
</evidence>
<dbReference type="Proteomes" id="UP000659654">
    <property type="component" value="Unassembled WGS sequence"/>
</dbReference>
<evidence type="ECO:0000313" key="11">
    <source>
        <dbReference type="Proteomes" id="UP000095284"/>
    </source>
</evidence>
<keyword evidence="6" id="KW-0206">Cytoskeleton</keyword>
<accession>A0A1I7S8Z4</accession>
<dbReference type="OrthoDB" id="69711at2759"/>
<evidence type="ECO:0000256" key="7">
    <source>
        <dbReference type="ARBA" id="ARBA00039966"/>
    </source>
</evidence>
<organism evidence="11 13">
    <name type="scientific">Bursaphelenchus xylophilus</name>
    <name type="common">Pinewood nematode worm</name>
    <name type="synonym">Aphelenchoides xylophilus</name>
    <dbReference type="NCBI Taxonomy" id="6326"/>
    <lineage>
        <taxon>Eukaryota</taxon>
        <taxon>Metazoa</taxon>
        <taxon>Ecdysozoa</taxon>
        <taxon>Nematoda</taxon>
        <taxon>Chromadorea</taxon>
        <taxon>Rhabditida</taxon>
        <taxon>Tylenchina</taxon>
        <taxon>Tylenchomorpha</taxon>
        <taxon>Aphelenchoidea</taxon>
        <taxon>Aphelenchoididae</taxon>
        <taxon>Bursaphelenchus</taxon>
    </lineage>
</organism>
<reference evidence="13" key="1">
    <citation type="submission" date="2016-11" db="UniProtKB">
        <authorList>
            <consortium name="WormBaseParasite"/>
        </authorList>
    </citation>
    <scope>IDENTIFICATION</scope>
</reference>
<dbReference type="InterPro" id="IPR011990">
    <property type="entry name" value="TPR-like_helical_dom_sf"/>
</dbReference>
<dbReference type="Gene3D" id="1.25.40.10">
    <property type="entry name" value="Tetratricopeptide repeat domain"/>
    <property type="match status" value="1"/>
</dbReference>